<dbReference type="InterPro" id="IPR016024">
    <property type="entry name" value="ARM-type_fold"/>
</dbReference>
<feature type="domain" description="Phorbol-ester/DAG-type" evidence="4">
    <location>
        <begin position="593"/>
        <end position="646"/>
    </location>
</feature>
<keyword evidence="2" id="KW-0862">Zinc</keyword>
<dbReference type="Gene3D" id="3.30.60.20">
    <property type="match status" value="1"/>
</dbReference>
<dbReference type="Proteomes" id="UP000194127">
    <property type="component" value="Unassembled WGS sequence"/>
</dbReference>
<evidence type="ECO:0000313" key="6">
    <source>
        <dbReference type="Proteomes" id="UP000194127"/>
    </source>
</evidence>
<gene>
    <name evidence="5" type="ORF">POSPLADRAFT_1136128</name>
</gene>
<protein>
    <recommendedName>
        <fullName evidence="4">Phorbol-ester/DAG-type domain-containing protein</fullName>
    </recommendedName>
</protein>
<evidence type="ECO:0000256" key="1">
    <source>
        <dbReference type="ARBA" id="ARBA00022723"/>
    </source>
</evidence>
<proteinExistence type="predicted"/>
<dbReference type="Pfam" id="PF00130">
    <property type="entry name" value="C1_1"/>
    <property type="match status" value="1"/>
</dbReference>
<name>A0A1X6NA43_9APHY</name>
<feature type="region of interest" description="Disordered" evidence="3">
    <location>
        <begin position="334"/>
        <end position="360"/>
    </location>
</feature>
<organism evidence="5 6">
    <name type="scientific">Postia placenta MAD-698-R-SB12</name>
    <dbReference type="NCBI Taxonomy" id="670580"/>
    <lineage>
        <taxon>Eukaryota</taxon>
        <taxon>Fungi</taxon>
        <taxon>Dikarya</taxon>
        <taxon>Basidiomycota</taxon>
        <taxon>Agaricomycotina</taxon>
        <taxon>Agaricomycetes</taxon>
        <taxon>Polyporales</taxon>
        <taxon>Adustoporiaceae</taxon>
        <taxon>Rhodonia</taxon>
    </lineage>
</organism>
<evidence type="ECO:0000256" key="2">
    <source>
        <dbReference type="ARBA" id="ARBA00022833"/>
    </source>
</evidence>
<evidence type="ECO:0000256" key="3">
    <source>
        <dbReference type="SAM" id="MobiDB-lite"/>
    </source>
</evidence>
<sequence>MTTPTLRIDTSYLDISGAEAQFRGPVNPLSPGRSRARSLSQTVLPSFRLSASPGNPEKSSIDDISQNTIFHGANKARSESRKLLAHILQELRDRPKPPSSLAASKTGTRADKGLGAVIQSVKGAVKHQRTRSQAKVYTNVAQDENDSDLEEDIEFNTDVTFGLMCQLRDVLYISALQKWDILNDGYVRDPCFYAQLTESYPSPTSTQYGREKSNSLRQRRSSQSNRRQSRAHDSQLLSQCIKVLSSIVTEDCRFRTSSPRPSRPPYALQAVTLDVTQFLIDSHRESPLIVSQVVFAIIPAFYTFDVATHARLLAFFEDGVLGGVMDDLKRIQGTQRPEQTSVDEAEDATPSTSVASGWRRWSTGDPLDGHGILATRAPAQDIALYQLSSFVSPLLAAILENVDLVPDRPDILHRFHRLLSRCIEAKPDLYLDILAVIAYHTPKARIAGISVLTSYWPRAIGHTIVSKASPDITYSAHLLRTSHPSQGRRPQQLHTHQFVPWRFGLHAASASIWEGLSQDICNSCSKMITGFGLLCTFCVCAVHFDCYDYPEGSSSVQYFVASEEDRQKIAVYRFCHILPARHQSQPQTVNRDQHTFRYVNLFSLTICLICRNPLWGCWMQGLRCSSCRQFVHGSCLTSMSSSLARCRSVSIDDSFVAIEWSQLRASCLDHYRSVLLTESDIARKTYEEVSAYSSMLWLQLQILLHGVALGSIVVIGQIDASPDESDLQEFELHAFARRFEECLASNRLPISTALAEYLGDNNLRADNVQIFFNLQVLVFITSTIKLPVTSNSEMPTSSGLLAANTLEEFADTDSDEAIYPFEVLSLARLRDQLGDHFQFFSEETALHALQCIHQLGFIQRLDFKSDILDDITMPDSTLVSAIEACLADISLSTHEAGLLLLVRRFWPDGMLTPYALGRLCTAVVSWILSEDHNLVVMLRDFVAKGQSLPGVRSGSDLQLWPPQILARSALASVANNGGDYIATRRTLLKRYAARWLLAFHDSDPYQYAAVLFTTLLALAEEGPVSDEYFLGKETDQRRMDRQTMATDKLLRLIIKLDQVAVLFTSFEDLFKRWLEYAQDLSVERQPLSAMSRLFNREGETNQRSTVIMDNRMTMTEASGIATANALNILIDTAKGGVEGFRQMSHWLCLFVRSGVDISVQTFGQVMGLARRFNATLEECLLLIKAITWSAWMRSVGRQELQTVVASFHHNLVAIIVDNLQQKRDLELISTFIRLSLAGCLLVYGCERKHVLDLALIHKEEIDGLPSRRKLHSRTTTMADPVIVNAELMQALTKYVETGNDEISCFIAKFLNAFVNDVPFVESYEIDNFILRNGNSLATCMWQFYGIRSPEISSIRPALLLRILVVDGYPFLTLLDSWCGDHSWELRLQAALRLFSIVLDVTSPVFHVEGRQWKTSIVAIFDRFFSCLWMDEREEVRLAVDTWSHTLLEAHQTAIASCWNEALAKAPIADRVKLVSFLNQIQPHFPKWPVLAWDVITDTLHENDEDHVDPAAAHLVMSEDYTKTTDPELASLKVSMISLSLRMIAEGIPIDPIQSLKVKEHLVRALGFQEVVLVPTASGRLYHIQYQGLYTISQISEVCLNDLMLVLDCAEPYDIAPAVMGGPYAEDETPDPLLIGSIFVDVPLELFVHTRDMMSLTFIALKNLLKTLIIILYKHDFDSRSLQYLQGTLRRAVRRSLEVLTADVSYELRQLALSACHIFIKRWPMLIGNFVIEAIETAVQLLISLDYEHNGGDVLVDQLKTFLTTTLSTFASGGIFNVVCKRPLSSDFFTVIRLVTAPISKPGYAPAARESLRDTILRDTLSRSLDNDPDTFQLVIENMQTYIKNVHNSGFSTDLMQAVGLWLTSVARRTAEWPPDLFNPSPLFLLACTLVENNKAQSRDLLGYTETLLRAALNRCNVSTESLVRLIQVTSLLYRRAAAAKPVGSDALPSNPIVHAMLEVIAESVRLKARTTPATLTSLFEAMTATAVGELFQGYNANHGVAFNLASDALLFLYNDSAPGSLIQSSFDVSQAAATLVVEVANHLPAVLARLKVCLHATIGLSLHDQQPATLRLWNMLVLAALRNGRNRSAAVVFEYFSIFSLAYSHALGAYQRPQQLLDPQDSAHIEISSVYVAIKLWLLLVRKAALQYKELRHNEQNQLDVLQDGEVMATKMVWNELWPPYGRIMSILEADARVGNISPMASSMWSSVADLLLFLRQARITALNVSSEANTISRLRAIVQGEAKLTRVMRSLTEPQADVPLEYFVSQINTEMRAEEKLHAAKRYDSLPEKGRRLVS</sequence>
<dbReference type="InterPro" id="IPR002219">
    <property type="entry name" value="PKC_DAG/PE"/>
</dbReference>
<reference evidence="5 6" key="1">
    <citation type="submission" date="2017-04" db="EMBL/GenBank/DDBJ databases">
        <title>Genome Sequence of the Model Brown-Rot Fungus Postia placenta SB12.</title>
        <authorList>
            <consortium name="DOE Joint Genome Institute"/>
            <person name="Gaskell J."/>
            <person name="Kersten P."/>
            <person name="Larrondo L.F."/>
            <person name="Canessa P."/>
            <person name="Martinez D."/>
            <person name="Hibbett D."/>
            <person name="Schmoll M."/>
            <person name="Kubicek C.P."/>
            <person name="Martinez A.T."/>
            <person name="Yadav J."/>
            <person name="Master E."/>
            <person name="Magnuson J.K."/>
            <person name="James T."/>
            <person name="Yaver D."/>
            <person name="Berka R."/>
            <person name="Labutti K."/>
            <person name="Lipzen A."/>
            <person name="Aerts A."/>
            <person name="Barry K."/>
            <person name="Henrissat B."/>
            <person name="Blanchette R."/>
            <person name="Grigoriev I."/>
            <person name="Cullen D."/>
        </authorList>
    </citation>
    <scope>NUCLEOTIDE SEQUENCE [LARGE SCALE GENOMIC DNA]</scope>
    <source>
        <strain evidence="5 6">MAD-698-R-SB12</strain>
    </source>
</reference>
<dbReference type="RefSeq" id="XP_024342027.1">
    <property type="nucleotide sequence ID" value="XM_024484644.1"/>
</dbReference>
<dbReference type="EMBL" id="KZ110593">
    <property type="protein sequence ID" value="OSX65233.1"/>
    <property type="molecule type" value="Genomic_DNA"/>
</dbReference>
<dbReference type="SUPFAM" id="SSF48371">
    <property type="entry name" value="ARM repeat"/>
    <property type="match status" value="1"/>
</dbReference>
<dbReference type="SUPFAM" id="SSF57889">
    <property type="entry name" value="Cysteine-rich domain"/>
    <property type="match status" value="1"/>
</dbReference>
<dbReference type="PROSITE" id="PS50081">
    <property type="entry name" value="ZF_DAG_PE_2"/>
    <property type="match status" value="1"/>
</dbReference>
<dbReference type="STRING" id="670580.A0A1X6NA43"/>
<dbReference type="CDD" id="cd00029">
    <property type="entry name" value="C1"/>
    <property type="match status" value="1"/>
</dbReference>
<dbReference type="GO" id="GO:0046872">
    <property type="term" value="F:metal ion binding"/>
    <property type="evidence" value="ECO:0007669"/>
    <property type="project" value="UniProtKB-KW"/>
</dbReference>
<feature type="region of interest" description="Disordered" evidence="3">
    <location>
        <begin position="201"/>
        <end position="233"/>
    </location>
</feature>
<dbReference type="GeneID" id="36329593"/>
<dbReference type="SMART" id="SM00109">
    <property type="entry name" value="C1"/>
    <property type="match status" value="2"/>
</dbReference>
<dbReference type="OrthoDB" id="6270916at2759"/>
<keyword evidence="6" id="KW-1185">Reference proteome</keyword>
<keyword evidence="1" id="KW-0479">Metal-binding</keyword>
<dbReference type="InterPro" id="IPR046349">
    <property type="entry name" value="C1-like_sf"/>
</dbReference>
<accession>A0A1X6NA43</accession>
<evidence type="ECO:0000313" key="5">
    <source>
        <dbReference type="EMBL" id="OSX65233.1"/>
    </source>
</evidence>
<evidence type="ECO:0000259" key="4">
    <source>
        <dbReference type="PROSITE" id="PS50081"/>
    </source>
</evidence>